<organism evidence="13 14">
    <name type="scientific">Glutamicibacter soli</name>
    <dbReference type="NCBI Taxonomy" id="453836"/>
    <lineage>
        <taxon>Bacteria</taxon>
        <taxon>Bacillati</taxon>
        <taxon>Actinomycetota</taxon>
        <taxon>Actinomycetes</taxon>
        <taxon>Micrococcales</taxon>
        <taxon>Micrococcaceae</taxon>
        <taxon>Glutamicibacter</taxon>
    </lineage>
</organism>
<evidence type="ECO:0000256" key="2">
    <source>
        <dbReference type="ARBA" id="ARBA00015816"/>
    </source>
</evidence>
<sequence length="157" mass="16259">MTDFARPARRTFMCASAAIGSAALLTACGNGESAVETPEANSIPEPSGEGQVLMPVSDLPVGSRASAPATYPDGSATAVMVFRPDEKTVLAYSNKCTHQGCALTPKSQDENFYCACHGSKFAPKDGTVVAGPAKAALPRYAAEIKDKNIVVYVTADA</sequence>
<gene>
    <name evidence="13" type="ORF">C1H84_02275</name>
    <name evidence="12" type="ORF">GT020_01020</name>
</gene>
<evidence type="ECO:0000256" key="3">
    <source>
        <dbReference type="ARBA" id="ARBA00022714"/>
    </source>
</evidence>
<dbReference type="RefSeq" id="WP_053798350.1">
    <property type="nucleotide sequence ID" value="NZ_CM125969.1"/>
</dbReference>
<evidence type="ECO:0000313" key="13">
    <source>
        <dbReference type="EMBL" id="RBM04137.1"/>
    </source>
</evidence>
<dbReference type="SUPFAM" id="SSF50022">
    <property type="entry name" value="ISP domain"/>
    <property type="match status" value="1"/>
</dbReference>
<proteinExistence type="predicted"/>
<dbReference type="InterPro" id="IPR005805">
    <property type="entry name" value="Rieske_Fe-S_prot_C"/>
</dbReference>
<reference evidence="12 15" key="2">
    <citation type="submission" date="2020-01" db="EMBL/GenBank/DDBJ databases">
        <title>Glutamicibacter soli M275.</title>
        <authorList>
            <person name="Meng X."/>
        </authorList>
    </citation>
    <scope>NUCLEOTIDE SEQUENCE [LARGE SCALE GENOMIC DNA]</scope>
    <source>
        <strain evidence="12 15">M275</strain>
    </source>
</reference>
<evidence type="ECO:0000259" key="11">
    <source>
        <dbReference type="PROSITE" id="PS51296"/>
    </source>
</evidence>
<evidence type="ECO:0000256" key="9">
    <source>
        <dbReference type="ARBA" id="ARBA00034078"/>
    </source>
</evidence>
<dbReference type="InterPro" id="IPR036922">
    <property type="entry name" value="Rieske_2Fe-2S_sf"/>
</dbReference>
<dbReference type="Proteomes" id="UP000477543">
    <property type="component" value="Unassembled WGS sequence"/>
</dbReference>
<dbReference type="PRINTS" id="PR00162">
    <property type="entry name" value="RIESKE"/>
</dbReference>
<evidence type="ECO:0000313" key="12">
    <source>
        <dbReference type="EMBL" id="NAZ14659.1"/>
    </source>
</evidence>
<evidence type="ECO:0000313" key="15">
    <source>
        <dbReference type="Proteomes" id="UP000477543"/>
    </source>
</evidence>
<evidence type="ECO:0000256" key="10">
    <source>
        <dbReference type="SAM" id="SignalP"/>
    </source>
</evidence>
<reference evidence="13 14" key="1">
    <citation type="submission" date="2018-01" db="EMBL/GenBank/DDBJ databases">
        <title>Glutamicibacter soli strain NHPC-3 Whole genome sequence and assembly.</title>
        <authorList>
            <person name="Choudhury P."/>
            <person name="Gupta D."/>
            <person name="Sengupta K."/>
            <person name="Jawed A."/>
            <person name="Sultana N."/>
            <person name="Saha P."/>
        </authorList>
    </citation>
    <scope>NUCLEOTIDE SEQUENCE [LARGE SCALE GENOMIC DNA]</scope>
    <source>
        <strain evidence="13 14">NHPC-3</strain>
    </source>
</reference>
<evidence type="ECO:0000313" key="14">
    <source>
        <dbReference type="Proteomes" id="UP000252167"/>
    </source>
</evidence>
<keyword evidence="4" id="KW-0479">Metal-binding</keyword>
<dbReference type="PROSITE" id="PS51257">
    <property type="entry name" value="PROKAR_LIPOPROTEIN"/>
    <property type="match status" value="1"/>
</dbReference>
<keyword evidence="14" id="KW-1185">Reference proteome</keyword>
<dbReference type="GO" id="GO:0004497">
    <property type="term" value="F:monooxygenase activity"/>
    <property type="evidence" value="ECO:0007669"/>
    <property type="project" value="UniProtKB-ARBA"/>
</dbReference>
<dbReference type="EMBL" id="WYDN01000001">
    <property type="protein sequence ID" value="NAZ14659.1"/>
    <property type="molecule type" value="Genomic_DNA"/>
</dbReference>
<dbReference type="InterPro" id="IPR014349">
    <property type="entry name" value="Rieske_Fe-S_prot"/>
</dbReference>
<accession>A0A365YP46</accession>
<feature type="chain" id="PRO_5044585005" description="Cytochrome bc1 complex Rieske iron-sulfur subunit" evidence="10">
    <location>
        <begin position="18"/>
        <end position="157"/>
    </location>
</feature>
<feature type="domain" description="Rieske" evidence="11">
    <location>
        <begin position="51"/>
        <end position="151"/>
    </location>
</feature>
<dbReference type="GO" id="GO:0046872">
    <property type="term" value="F:metal ion binding"/>
    <property type="evidence" value="ECO:0007669"/>
    <property type="project" value="UniProtKB-KW"/>
</dbReference>
<comment type="cofactor">
    <cofactor evidence="9">
        <name>[2Fe-2S] cluster</name>
        <dbReference type="ChEBI" id="CHEBI:190135"/>
    </cofactor>
</comment>
<evidence type="ECO:0000256" key="6">
    <source>
        <dbReference type="ARBA" id="ARBA00023014"/>
    </source>
</evidence>
<feature type="signal peptide" evidence="10">
    <location>
        <begin position="1"/>
        <end position="17"/>
    </location>
</feature>
<keyword evidence="10" id="KW-0732">Signal</keyword>
<dbReference type="Gene3D" id="2.102.10.10">
    <property type="entry name" value="Rieske [2Fe-2S] iron-sulphur domain"/>
    <property type="match status" value="1"/>
</dbReference>
<dbReference type="Pfam" id="PF00355">
    <property type="entry name" value="Rieske"/>
    <property type="match status" value="1"/>
</dbReference>
<comment type="function">
    <text evidence="1">Iron-sulfur subunit of the cytochrome bc1 complex, an essential component of the respiratory electron transport chain required for ATP synthesis. The bc1 complex catalyzes the oxidation of menaquinol and the reduction of cytochrome c in the respiratory chain. The bc1 complex operates through a Q-cycle mechanism that couples electron transfer to generation of the proton gradient that drives ATP synthesis.</text>
</comment>
<dbReference type="PROSITE" id="PS51318">
    <property type="entry name" value="TAT"/>
    <property type="match status" value="1"/>
</dbReference>
<keyword evidence="6" id="KW-0411">Iron-sulfur</keyword>
<dbReference type="CDD" id="cd03467">
    <property type="entry name" value="Rieske"/>
    <property type="match status" value="1"/>
</dbReference>
<protein>
    <recommendedName>
        <fullName evidence="2">Cytochrome bc1 complex Rieske iron-sulfur subunit</fullName>
    </recommendedName>
    <alternativeName>
        <fullName evidence="8">Cytochrome bc1 reductase complex subunit QcrA</fullName>
    </alternativeName>
</protein>
<dbReference type="GO" id="GO:0016020">
    <property type="term" value="C:membrane"/>
    <property type="evidence" value="ECO:0007669"/>
    <property type="project" value="InterPro"/>
</dbReference>
<name>A0A365YP46_9MICC</name>
<dbReference type="AlphaFoldDB" id="A0A365YP46"/>
<evidence type="ECO:0000256" key="7">
    <source>
        <dbReference type="ARBA" id="ARBA00023157"/>
    </source>
</evidence>
<keyword evidence="7" id="KW-1015">Disulfide bond</keyword>
<comment type="caution">
    <text evidence="13">The sequence shown here is derived from an EMBL/GenBank/DDBJ whole genome shotgun (WGS) entry which is preliminary data.</text>
</comment>
<dbReference type="GO" id="GO:0016705">
    <property type="term" value="F:oxidoreductase activity, acting on paired donors, with incorporation or reduction of molecular oxygen"/>
    <property type="evidence" value="ECO:0007669"/>
    <property type="project" value="UniProtKB-ARBA"/>
</dbReference>
<dbReference type="GO" id="GO:0051537">
    <property type="term" value="F:2 iron, 2 sulfur cluster binding"/>
    <property type="evidence" value="ECO:0007669"/>
    <property type="project" value="UniProtKB-KW"/>
</dbReference>
<dbReference type="InterPro" id="IPR017941">
    <property type="entry name" value="Rieske_2Fe-2S"/>
</dbReference>
<dbReference type="Proteomes" id="UP000252167">
    <property type="component" value="Unassembled WGS sequence"/>
</dbReference>
<evidence type="ECO:0000256" key="5">
    <source>
        <dbReference type="ARBA" id="ARBA00023004"/>
    </source>
</evidence>
<evidence type="ECO:0000256" key="8">
    <source>
        <dbReference type="ARBA" id="ARBA00029586"/>
    </source>
</evidence>
<dbReference type="PANTHER" id="PTHR10134">
    <property type="entry name" value="CYTOCHROME B-C1 COMPLEX SUBUNIT RIESKE, MITOCHONDRIAL"/>
    <property type="match status" value="1"/>
</dbReference>
<dbReference type="PROSITE" id="PS51296">
    <property type="entry name" value="RIESKE"/>
    <property type="match status" value="1"/>
</dbReference>
<keyword evidence="5" id="KW-0408">Iron</keyword>
<keyword evidence="3" id="KW-0001">2Fe-2S</keyword>
<dbReference type="InterPro" id="IPR006311">
    <property type="entry name" value="TAT_signal"/>
</dbReference>
<dbReference type="EMBL" id="POAF01000001">
    <property type="protein sequence ID" value="RBM04137.1"/>
    <property type="molecule type" value="Genomic_DNA"/>
</dbReference>
<evidence type="ECO:0000256" key="1">
    <source>
        <dbReference type="ARBA" id="ARBA00002494"/>
    </source>
</evidence>
<evidence type="ECO:0000256" key="4">
    <source>
        <dbReference type="ARBA" id="ARBA00022723"/>
    </source>
</evidence>